<accession>A0ACC3AL65</accession>
<dbReference type="EMBL" id="JAPDRQ010000002">
    <property type="protein sequence ID" value="KAJ9664568.1"/>
    <property type="molecule type" value="Genomic_DNA"/>
</dbReference>
<gene>
    <name evidence="1" type="ORF">H2198_000219</name>
</gene>
<evidence type="ECO:0000313" key="2">
    <source>
        <dbReference type="Proteomes" id="UP001172386"/>
    </source>
</evidence>
<keyword evidence="2" id="KW-1185">Reference proteome</keyword>
<reference evidence="1" key="1">
    <citation type="submission" date="2022-10" db="EMBL/GenBank/DDBJ databases">
        <title>Culturing micro-colonial fungi from biological soil crusts in the Mojave desert and describing Neophaeococcomyces mojavensis, and introducing the new genera and species Taxawa tesnikishii.</title>
        <authorList>
            <person name="Kurbessoian T."/>
            <person name="Stajich J.E."/>
        </authorList>
    </citation>
    <scope>NUCLEOTIDE SEQUENCE</scope>
    <source>
        <strain evidence="1">JES_112</strain>
    </source>
</reference>
<sequence length="298" mass="32375">MSSPFARTYEMHLILTGATGLVGTAVLHHILSLPATSPIAQKITRLSIISRRPDVPLLEHPDRPKQNTFTKIEVLVHKNFKDYEKEGLLDKLKSAGEADNEKVGVIWALGVSQTQTSSEEQYDEITRVYALEAAKAFSTSLATKQLNFVYVSGEGANPEPGFMTPLFGRVKGRTETELLELMQTGPYNNLRVFNARPGGVDAGAEPDQKLVWELTHVKDGGTGGQIRNSLGMRVGEKLMLPVFRMGLYKGMHSPTGELGRVLLELAVGEGAAVNVKGTEAEGRTLSCGALRRFGGSVK</sequence>
<organism evidence="1 2">
    <name type="scientific">Neophaeococcomyces mojaviensis</name>
    <dbReference type="NCBI Taxonomy" id="3383035"/>
    <lineage>
        <taxon>Eukaryota</taxon>
        <taxon>Fungi</taxon>
        <taxon>Dikarya</taxon>
        <taxon>Ascomycota</taxon>
        <taxon>Pezizomycotina</taxon>
        <taxon>Eurotiomycetes</taxon>
        <taxon>Chaetothyriomycetidae</taxon>
        <taxon>Chaetothyriales</taxon>
        <taxon>Chaetothyriales incertae sedis</taxon>
        <taxon>Neophaeococcomyces</taxon>
    </lineage>
</organism>
<protein>
    <submittedName>
        <fullName evidence="1">Uncharacterized protein</fullName>
    </submittedName>
</protein>
<proteinExistence type="predicted"/>
<dbReference type="Proteomes" id="UP001172386">
    <property type="component" value="Unassembled WGS sequence"/>
</dbReference>
<comment type="caution">
    <text evidence="1">The sequence shown here is derived from an EMBL/GenBank/DDBJ whole genome shotgun (WGS) entry which is preliminary data.</text>
</comment>
<name>A0ACC3AL65_9EURO</name>
<evidence type="ECO:0000313" key="1">
    <source>
        <dbReference type="EMBL" id="KAJ9664568.1"/>
    </source>
</evidence>